<feature type="non-terminal residue" evidence="6">
    <location>
        <position position="1"/>
    </location>
</feature>
<evidence type="ECO:0000313" key="7">
    <source>
        <dbReference type="Proteomes" id="UP000319771"/>
    </source>
</evidence>
<dbReference type="SUPFAM" id="SSF53448">
    <property type="entry name" value="Nucleotide-diphospho-sugar transferases"/>
    <property type="match status" value="1"/>
</dbReference>
<keyword evidence="2" id="KW-0328">Glycosyltransferase</keyword>
<feature type="transmembrane region" description="Helical" evidence="4">
    <location>
        <begin position="96"/>
        <end position="124"/>
    </location>
</feature>
<dbReference type="InterPro" id="IPR001173">
    <property type="entry name" value="Glyco_trans_2-like"/>
</dbReference>
<dbReference type="GO" id="GO:0016757">
    <property type="term" value="F:glycosyltransferase activity"/>
    <property type="evidence" value="ECO:0007669"/>
    <property type="project" value="UniProtKB-KW"/>
</dbReference>
<accession>A0A538TZG5</accession>
<comment type="caution">
    <text evidence="6">The sequence shown here is derived from an EMBL/GenBank/DDBJ whole genome shotgun (WGS) entry which is preliminary data.</text>
</comment>
<dbReference type="EMBL" id="VBPB01000348">
    <property type="protein sequence ID" value="TMQ69040.1"/>
    <property type="molecule type" value="Genomic_DNA"/>
</dbReference>
<dbReference type="PANTHER" id="PTHR43630">
    <property type="entry name" value="POLY-BETA-1,6-N-ACETYL-D-GLUCOSAMINE SYNTHASE"/>
    <property type="match status" value="1"/>
</dbReference>
<comment type="similarity">
    <text evidence="1">Belongs to the glycosyltransferase 2 family.</text>
</comment>
<proteinExistence type="inferred from homology"/>
<sequence length="209" mass="24040">ILTMSGVVGAFRTSALIDVGRYSPEMATEDIDMTWKLQRAFYDVRYEPHALVWMRVPHSLRGLIVQRKRWALGLAQVLRRNADLNLSWRMRRMLPVYLESVLSILWAYCFVLLTGFWIASYAYGIPPVGVSPIPNWWGMTIGTLCLTQLLTGVLLDARYDPSILRHFPTAVTYPIIYWMLMSLITVYATPIGLFGRLRTGAITQWKPER</sequence>
<evidence type="ECO:0000256" key="2">
    <source>
        <dbReference type="ARBA" id="ARBA00022676"/>
    </source>
</evidence>
<dbReference type="AlphaFoldDB" id="A0A538TZG5"/>
<dbReference type="InterPro" id="IPR029044">
    <property type="entry name" value="Nucleotide-diphossugar_trans"/>
</dbReference>
<organism evidence="6 7">
    <name type="scientific">Eiseniibacteriota bacterium</name>
    <dbReference type="NCBI Taxonomy" id="2212470"/>
    <lineage>
        <taxon>Bacteria</taxon>
        <taxon>Candidatus Eiseniibacteriota</taxon>
    </lineage>
</organism>
<dbReference type="Pfam" id="PF13632">
    <property type="entry name" value="Glyco_trans_2_3"/>
    <property type="match status" value="1"/>
</dbReference>
<dbReference type="Proteomes" id="UP000319771">
    <property type="component" value="Unassembled WGS sequence"/>
</dbReference>
<evidence type="ECO:0000256" key="3">
    <source>
        <dbReference type="ARBA" id="ARBA00022679"/>
    </source>
</evidence>
<gene>
    <name evidence="6" type="ORF">E6K81_15805</name>
</gene>
<evidence type="ECO:0000256" key="4">
    <source>
        <dbReference type="SAM" id="Phobius"/>
    </source>
</evidence>
<feature type="transmembrane region" description="Helical" evidence="4">
    <location>
        <begin position="167"/>
        <end position="188"/>
    </location>
</feature>
<evidence type="ECO:0000313" key="6">
    <source>
        <dbReference type="EMBL" id="TMQ69040.1"/>
    </source>
</evidence>
<evidence type="ECO:0000259" key="5">
    <source>
        <dbReference type="Pfam" id="PF13632"/>
    </source>
</evidence>
<dbReference type="PANTHER" id="PTHR43630:SF1">
    <property type="entry name" value="POLY-BETA-1,6-N-ACETYL-D-GLUCOSAMINE SYNTHASE"/>
    <property type="match status" value="1"/>
</dbReference>
<feature type="transmembrane region" description="Helical" evidence="4">
    <location>
        <begin position="136"/>
        <end position="155"/>
    </location>
</feature>
<reference evidence="6 7" key="1">
    <citation type="journal article" date="2019" name="Nat. Microbiol.">
        <title>Mediterranean grassland soil C-N compound turnover is dependent on rainfall and depth, and is mediated by genomically divergent microorganisms.</title>
        <authorList>
            <person name="Diamond S."/>
            <person name="Andeer P.F."/>
            <person name="Li Z."/>
            <person name="Crits-Christoph A."/>
            <person name="Burstein D."/>
            <person name="Anantharaman K."/>
            <person name="Lane K.R."/>
            <person name="Thomas B.C."/>
            <person name="Pan C."/>
            <person name="Northen T.R."/>
            <person name="Banfield J.F."/>
        </authorList>
    </citation>
    <scope>NUCLEOTIDE SEQUENCE [LARGE SCALE GENOMIC DNA]</scope>
    <source>
        <strain evidence="6">WS_11</strain>
    </source>
</reference>
<protein>
    <submittedName>
        <fullName evidence="6">N-glycosyltransferase</fullName>
    </submittedName>
</protein>
<keyword evidence="4" id="KW-0472">Membrane</keyword>
<keyword evidence="4" id="KW-0812">Transmembrane</keyword>
<keyword evidence="3 6" id="KW-0808">Transferase</keyword>
<dbReference type="Gene3D" id="3.90.550.10">
    <property type="entry name" value="Spore Coat Polysaccharide Biosynthesis Protein SpsA, Chain A"/>
    <property type="match status" value="1"/>
</dbReference>
<keyword evidence="4" id="KW-1133">Transmembrane helix</keyword>
<evidence type="ECO:0000256" key="1">
    <source>
        <dbReference type="ARBA" id="ARBA00006739"/>
    </source>
</evidence>
<name>A0A538TZG5_UNCEI</name>
<feature type="domain" description="Glycosyltransferase 2-like" evidence="5">
    <location>
        <begin position="2"/>
        <end position="135"/>
    </location>
</feature>